<keyword evidence="8" id="KW-0653">Protein transport</keyword>
<dbReference type="GO" id="GO:0005886">
    <property type="term" value="C:plasma membrane"/>
    <property type="evidence" value="ECO:0007669"/>
    <property type="project" value="UniProtKB-SubCell"/>
</dbReference>
<evidence type="ECO:0000256" key="1">
    <source>
        <dbReference type="ARBA" id="ARBA00004413"/>
    </source>
</evidence>
<dbReference type="InterPro" id="IPR012823">
    <property type="entry name" value="Flagell_FliJ"/>
</dbReference>
<sequence>MSKQRIKRLKFVLSMAEEKEKKDLQTWGQYQQRLVQEQEKLSQLEQYMMEYRTSLTSQQAVAIQGGQIQNTIAFIEQIKEASGHQESQINLVQQQAEGAKRVYLQARAKAEALRKLIEKLSQQLTAVAEKQDQKLMDEFAARSARARNL</sequence>
<dbReference type="GO" id="GO:0006935">
    <property type="term" value="P:chemotaxis"/>
    <property type="evidence" value="ECO:0007669"/>
    <property type="project" value="UniProtKB-KW"/>
</dbReference>
<name>A0A1Y5HT41_OLEAN</name>
<keyword evidence="12" id="KW-0966">Cell projection</keyword>
<evidence type="ECO:0000256" key="7">
    <source>
        <dbReference type="ARBA" id="ARBA00022795"/>
    </source>
</evidence>
<protein>
    <recommendedName>
        <fullName evidence="3">Flagellar FliJ protein</fullName>
    </recommendedName>
</protein>
<dbReference type="Gene3D" id="1.10.287.1700">
    <property type="match status" value="1"/>
</dbReference>
<dbReference type="PANTHER" id="PTHR38786">
    <property type="entry name" value="FLAGELLAR FLIJ PROTEIN"/>
    <property type="match status" value="1"/>
</dbReference>
<keyword evidence="4" id="KW-0813">Transport</keyword>
<dbReference type="EMBL" id="MABE01000408">
    <property type="protein sequence ID" value="OUS40220.1"/>
    <property type="molecule type" value="Genomic_DNA"/>
</dbReference>
<keyword evidence="11" id="KW-0175">Coiled coil</keyword>
<evidence type="ECO:0000256" key="4">
    <source>
        <dbReference type="ARBA" id="ARBA00022448"/>
    </source>
</evidence>
<evidence type="ECO:0000256" key="11">
    <source>
        <dbReference type="SAM" id="Coils"/>
    </source>
</evidence>
<evidence type="ECO:0000256" key="2">
    <source>
        <dbReference type="ARBA" id="ARBA00010004"/>
    </source>
</evidence>
<keyword evidence="5" id="KW-1003">Cell membrane</keyword>
<evidence type="ECO:0000256" key="6">
    <source>
        <dbReference type="ARBA" id="ARBA00022500"/>
    </source>
</evidence>
<keyword evidence="6" id="KW-0145">Chemotaxis</keyword>
<comment type="similarity">
    <text evidence="2">Belongs to the FliJ family.</text>
</comment>
<evidence type="ECO:0000256" key="9">
    <source>
        <dbReference type="ARBA" id="ARBA00023136"/>
    </source>
</evidence>
<keyword evidence="9" id="KW-0472">Membrane</keyword>
<gene>
    <name evidence="12" type="ORF">A9R00_07150</name>
</gene>
<keyword evidence="12" id="KW-0282">Flagellum</keyword>
<dbReference type="NCBIfam" id="TIGR02473">
    <property type="entry name" value="flagell_FliJ"/>
    <property type="match status" value="1"/>
</dbReference>
<evidence type="ECO:0000256" key="10">
    <source>
        <dbReference type="ARBA" id="ARBA00023225"/>
    </source>
</evidence>
<dbReference type="PANTHER" id="PTHR38786:SF1">
    <property type="entry name" value="FLAGELLAR FLIJ PROTEIN"/>
    <property type="match status" value="1"/>
</dbReference>
<comment type="caution">
    <text evidence="12">The sequence shown here is derived from an EMBL/GenBank/DDBJ whole genome shotgun (WGS) entry which is preliminary data.</text>
</comment>
<evidence type="ECO:0000256" key="5">
    <source>
        <dbReference type="ARBA" id="ARBA00022475"/>
    </source>
</evidence>
<evidence type="ECO:0000313" key="13">
    <source>
        <dbReference type="Proteomes" id="UP000227088"/>
    </source>
</evidence>
<keyword evidence="12" id="KW-0969">Cilium</keyword>
<dbReference type="Proteomes" id="UP000227088">
    <property type="component" value="Unassembled WGS sequence"/>
</dbReference>
<accession>A0A1Y5HT41</accession>
<reference evidence="13" key="1">
    <citation type="journal article" date="2017" name="Proc. Natl. Acad. Sci. U.S.A.">
        <title>Simulation of Deepwater Horizon oil plume reveals substrate specialization within a complex community of hydrocarbon degraders.</title>
        <authorList>
            <person name="Hu P."/>
            <person name="Dubinsky E.A."/>
            <person name="Probst A.J."/>
            <person name="Wang J."/>
            <person name="Sieber C.M.K."/>
            <person name="Tom L.M."/>
            <person name="Gardinali P."/>
            <person name="Banfield J.F."/>
            <person name="Atlas R.M."/>
            <person name="Andersen G.L."/>
        </authorList>
    </citation>
    <scope>NUCLEOTIDE SEQUENCE [LARGE SCALE GENOMIC DNA]</scope>
</reference>
<keyword evidence="10" id="KW-1006">Bacterial flagellum protein export</keyword>
<dbReference type="GO" id="GO:0044781">
    <property type="term" value="P:bacterial-type flagellum organization"/>
    <property type="evidence" value="ECO:0007669"/>
    <property type="project" value="UniProtKB-KW"/>
</dbReference>
<evidence type="ECO:0000256" key="8">
    <source>
        <dbReference type="ARBA" id="ARBA00022927"/>
    </source>
</evidence>
<evidence type="ECO:0000313" key="12">
    <source>
        <dbReference type="EMBL" id="OUS40220.1"/>
    </source>
</evidence>
<dbReference type="GO" id="GO:0009288">
    <property type="term" value="C:bacterial-type flagellum"/>
    <property type="evidence" value="ECO:0007669"/>
    <property type="project" value="InterPro"/>
</dbReference>
<proteinExistence type="inferred from homology"/>
<evidence type="ECO:0000256" key="3">
    <source>
        <dbReference type="ARBA" id="ARBA00020392"/>
    </source>
</evidence>
<organism evidence="12 13">
    <name type="scientific">Oleispira antarctica</name>
    <dbReference type="NCBI Taxonomy" id="188908"/>
    <lineage>
        <taxon>Bacteria</taxon>
        <taxon>Pseudomonadati</taxon>
        <taxon>Pseudomonadota</taxon>
        <taxon>Gammaproteobacteria</taxon>
        <taxon>Oceanospirillales</taxon>
        <taxon>Oceanospirillaceae</taxon>
        <taxon>Oleispira</taxon>
    </lineage>
</organism>
<dbReference type="AlphaFoldDB" id="A0A1Y5HT41"/>
<comment type="subcellular location">
    <subcellularLocation>
        <location evidence="1">Cell membrane</location>
        <topology evidence="1">Peripheral membrane protein</topology>
        <orientation evidence="1">Cytoplasmic side</orientation>
    </subcellularLocation>
</comment>
<dbReference type="InterPro" id="IPR053716">
    <property type="entry name" value="Flag_assembly_chemotaxis_eff"/>
</dbReference>
<dbReference type="GO" id="GO:0071973">
    <property type="term" value="P:bacterial-type flagellum-dependent cell motility"/>
    <property type="evidence" value="ECO:0007669"/>
    <property type="project" value="InterPro"/>
</dbReference>
<dbReference type="InterPro" id="IPR052570">
    <property type="entry name" value="FliJ"/>
</dbReference>
<dbReference type="Pfam" id="PF02050">
    <property type="entry name" value="FliJ"/>
    <property type="match status" value="1"/>
</dbReference>
<keyword evidence="7" id="KW-1005">Bacterial flagellum biogenesis</keyword>
<dbReference type="GO" id="GO:0015031">
    <property type="term" value="P:protein transport"/>
    <property type="evidence" value="ECO:0007669"/>
    <property type="project" value="UniProtKB-KW"/>
</dbReference>
<feature type="coiled-coil region" evidence="11">
    <location>
        <begin position="103"/>
        <end position="133"/>
    </location>
</feature>